<evidence type="ECO:0000256" key="10">
    <source>
        <dbReference type="ARBA" id="ARBA00023012"/>
    </source>
</evidence>
<evidence type="ECO:0000259" key="13">
    <source>
        <dbReference type="PROSITE" id="PS50109"/>
    </source>
</evidence>
<evidence type="ECO:0000256" key="1">
    <source>
        <dbReference type="ARBA" id="ARBA00000085"/>
    </source>
</evidence>
<dbReference type="InterPro" id="IPR029150">
    <property type="entry name" value="dCache_3"/>
</dbReference>
<comment type="caution">
    <text evidence="15">The sequence shown here is derived from an EMBL/GenBank/DDBJ whole genome shotgun (WGS) entry which is preliminary data.</text>
</comment>
<dbReference type="GO" id="GO:0000155">
    <property type="term" value="F:phosphorelay sensor kinase activity"/>
    <property type="evidence" value="ECO:0007669"/>
    <property type="project" value="InterPro"/>
</dbReference>
<dbReference type="Gene3D" id="6.10.340.10">
    <property type="match status" value="1"/>
</dbReference>
<comment type="subcellular location">
    <subcellularLocation>
        <location evidence="2">Cell membrane</location>
        <topology evidence="2">Multi-pass membrane protein</topology>
    </subcellularLocation>
</comment>
<dbReference type="Gene3D" id="3.30.565.10">
    <property type="entry name" value="Histidine kinase-like ATPase, C-terminal domain"/>
    <property type="match status" value="1"/>
</dbReference>
<evidence type="ECO:0000259" key="14">
    <source>
        <dbReference type="PROSITE" id="PS50885"/>
    </source>
</evidence>
<feature type="transmembrane region" description="Helical" evidence="12">
    <location>
        <begin position="284"/>
        <end position="307"/>
    </location>
</feature>
<dbReference type="InterPro" id="IPR003661">
    <property type="entry name" value="HisK_dim/P_dom"/>
</dbReference>
<dbReference type="CDD" id="cd00075">
    <property type="entry name" value="HATPase"/>
    <property type="match status" value="1"/>
</dbReference>
<dbReference type="CDD" id="cd06225">
    <property type="entry name" value="HAMP"/>
    <property type="match status" value="1"/>
</dbReference>
<keyword evidence="10" id="KW-0902">Two-component regulatory system</keyword>
<keyword evidence="5" id="KW-0597">Phosphoprotein</keyword>
<dbReference type="Pfam" id="PF02518">
    <property type="entry name" value="HATPase_c"/>
    <property type="match status" value="1"/>
</dbReference>
<keyword evidence="6" id="KW-0808">Transferase</keyword>
<keyword evidence="9 12" id="KW-1133">Transmembrane helix</keyword>
<evidence type="ECO:0000256" key="3">
    <source>
        <dbReference type="ARBA" id="ARBA00012438"/>
    </source>
</evidence>
<keyword evidence="7 12" id="KW-0812">Transmembrane</keyword>
<dbReference type="SUPFAM" id="SSF47384">
    <property type="entry name" value="Homodimeric domain of signal transducing histidine kinase"/>
    <property type="match status" value="1"/>
</dbReference>
<evidence type="ECO:0000256" key="11">
    <source>
        <dbReference type="ARBA" id="ARBA00023136"/>
    </source>
</evidence>
<dbReference type="SMART" id="SM00387">
    <property type="entry name" value="HATPase_c"/>
    <property type="match status" value="1"/>
</dbReference>
<feature type="domain" description="Histidine kinase" evidence="13">
    <location>
        <begin position="371"/>
        <end position="597"/>
    </location>
</feature>
<feature type="domain" description="HAMP" evidence="14">
    <location>
        <begin position="304"/>
        <end position="356"/>
    </location>
</feature>
<dbReference type="InterPro" id="IPR003594">
    <property type="entry name" value="HATPase_dom"/>
</dbReference>
<evidence type="ECO:0000256" key="9">
    <source>
        <dbReference type="ARBA" id="ARBA00022989"/>
    </source>
</evidence>
<organism evidence="15">
    <name type="scientific">Eiseniibacteriota bacterium</name>
    <dbReference type="NCBI Taxonomy" id="2212470"/>
    <lineage>
        <taxon>Bacteria</taxon>
        <taxon>Candidatus Eiseniibacteriota</taxon>
    </lineage>
</organism>
<dbReference type="InterPro" id="IPR004358">
    <property type="entry name" value="Sig_transdc_His_kin-like_C"/>
</dbReference>
<dbReference type="InterPro" id="IPR036097">
    <property type="entry name" value="HisK_dim/P_sf"/>
</dbReference>
<keyword evidence="4" id="KW-1003">Cell membrane</keyword>
<evidence type="ECO:0000313" key="15">
    <source>
        <dbReference type="EMBL" id="HGZ43319.1"/>
    </source>
</evidence>
<keyword evidence="11 12" id="KW-0472">Membrane</keyword>
<evidence type="ECO:0000256" key="8">
    <source>
        <dbReference type="ARBA" id="ARBA00022777"/>
    </source>
</evidence>
<dbReference type="SUPFAM" id="SSF158472">
    <property type="entry name" value="HAMP domain-like"/>
    <property type="match status" value="1"/>
</dbReference>
<dbReference type="InterPro" id="IPR050428">
    <property type="entry name" value="TCS_sensor_his_kinase"/>
</dbReference>
<dbReference type="InterPro" id="IPR029151">
    <property type="entry name" value="Sensor-like_sf"/>
</dbReference>
<dbReference type="GO" id="GO:0005886">
    <property type="term" value="C:plasma membrane"/>
    <property type="evidence" value="ECO:0007669"/>
    <property type="project" value="UniProtKB-SubCell"/>
</dbReference>
<dbReference type="Pfam" id="PF00512">
    <property type="entry name" value="HisKA"/>
    <property type="match status" value="1"/>
</dbReference>
<reference evidence="15" key="1">
    <citation type="journal article" date="2020" name="mSystems">
        <title>Genome- and Community-Level Interaction Insights into Carbon Utilization and Element Cycling Functions of Hydrothermarchaeota in Hydrothermal Sediment.</title>
        <authorList>
            <person name="Zhou Z."/>
            <person name="Liu Y."/>
            <person name="Xu W."/>
            <person name="Pan J."/>
            <person name="Luo Z.H."/>
            <person name="Li M."/>
        </authorList>
    </citation>
    <scope>NUCLEOTIDE SEQUENCE [LARGE SCALE GENOMIC DNA]</scope>
    <source>
        <strain evidence="15">SpSt-381</strain>
    </source>
</reference>
<evidence type="ECO:0000256" key="2">
    <source>
        <dbReference type="ARBA" id="ARBA00004651"/>
    </source>
</evidence>
<dbReference type="PROSITE" id="PS50109">
    <property type="entry name" value="HIS_KIN"/>
    <property type="match status" value="1"/>
</dbReference>
<gene>
    <name evidence="15" type="ORF">ENR23_07840</name>
</gene>
<proteinExistence type="predicted"/>
<dbReference type="Pfam" id="PF14827">
    <property type="entry name" value="dCache_3"/>
    <property type="match status" value="1"/>
</dbReference>
<dbReference type="AlphaFoldDB" id="A0A832I1E6"/>
<dbReference type="CDD" id="cd00082">
    <property type="entry name" value="HisKA"/>
    <property type="match status" value="1"/>
</dbReference>
<dbReference type="PROSITE" id="PS50885">
    <property type="entry name" value="HAMP"/>
    <property type="match status" value="1"/>
</dbReference>
<dbReference type="InterPro" id="IPR036890">
    <property type="entry name" value="HATPase_C_sf"/>
</dbReference>
<dbReference type="Gene3D" id="1.10.287.130">
    <property type="match status" value="1"/>
</dbReference>
<name>A0A832I1E6_UNCEI</name>
<evidence type="ECO:0000256" key="6">
    <source>
        <dbReference type="ARBA" id="ARBA00022679"/>
    </source>
</evidence>
<sequence length="602" mass="64882">MRPGLRLKILLITVVTPLALGVAALVTVDRSVRAHVDDSSLHESLDRAAAMFRRMLATRARAQQGGARVIARDPRFFSMLALGVDQRDARFTATVRGMARDLNGITRSDVFEVFDRRGRRLASEGPCATTPGARAGLVREALGGREATRIVPVGTHLVQLTATPVRADRRVVGALVIGSHVDDALAREVRLLLRGEVSFLAHGRITATTLERDADRAAVERLMGAPSEAGESPVRLDPVRLEADGASYLAIAFPLPGAVPGQHVVMQRASDPETLFRERIRRDLGLLALVAVAGALVTGVLLAGSIVRPLRQLVRGAQEMQRGNYAYPVRVRGRDELGYLAQRFVEMRQREQVYVRGLEEAARIKNEFIAVASRELRTPISVLAGYRDLLEGGSLGPLSPQQRQALSAMREALAQLTGVADQATRTIQIRARRLDPRFGEHAVVPLVERAVGAALAAAPGREVRVRHEVPRDLGAWTLDAEQVHEALTRLVWNAIMRTADGGSVHVDAAIVADALEVGVSDDGPEIPRERLARLFEDGHAVGHALQQRAAAPDDEGVEPGLGLGIARGIVEAHGGTIDVAPRPQGGVRFVVRLPRAPARAAA</sequence>
<dbReference type="InterPro" id="IPR005467">
    <property type="entry name" value="His_kinase_dom"/>
</dbReference>
<keyword evidence="8" id="KW-0418">Kinase</keyword>
<dbReference type="SMART" id="SM00304">
    <property type="entry name" value="HAMP"/>
    <property type="match status" value="1"/>
</dbReference>
<dbReference type="EMBL" id="DSQF01000017">
    <property type="protein sequence ID" value="HGZ43319.1"/>
    <property type="molecule type" value="Genomic_DNA"/>
</dbReference>
<evidence type="ECO:0000256" key="4">
    <source>
        <dbReference type="ARBA" id="ARBA00022475"/>
    </source>
</evidence>
<dbReference type="PRINTS" id="PR00344">
    <property type="entry name" value="BCTRLSENSOR"/>
</dbReference>
<accession>A0A832I1E6</accession>
<dbReference type="SUPFAM" id="SSF103190">
    <property type="entry name" value="Sensory domain-like"/>
    <property type="match status" value="1"/>
</dbReference>
<dbReference type="PANTHER" id="PTHR45436:SF5">
    <property type="entry name" value="SENSOR HISTIDINE KINASE TRCS"/>
    <property type="match status" value="1"/>
</dbReference>
<dbReference type="SUPFAM" id="SSF55874">
    <property type="entry name" value="ATPase domain of HSP90 chaperone/DNA topoisomerase II/histidine kinase"/>
    <property type="match status" value="1"/>
</dbReference>
<dbReference type="Pfam" id="PF00672">
    <property type="entry name" value="HAMP"/>
    <property type="match status" value="1"/>
</dbReference>
<dbReference type="EC" id="2.7.13.3" evidence="3"/>
<dbReference type="InterPro" id="IPR003660">
    <property type="entry name" value="HAMP_dom"/>
</dbReference>
<protein>
    <recommendedName>
        <fullName evidence="3">histidine kinase</fullName>
        <ecNumber evidence="3">2.7.13.3</ecNumber>
    </recommendedName>
</protein>
<comment type="catalytic activity">
    <reaction evidence="1">
        <text>ATP + protein L-histidine = ADP + protein N-phospho-L-histidine.</text>
        <dbReference type="EC" id="2.7.13.3"/>
    </reaction>
</comment>
<evidence type="ECO:0000256" key="12">
    <source>
        <dbReference type="SAM" id="Phobius"/>
    </source>
</evidence>
<dbReference type="SMART" id="SM00388">
    <property type="entry name" value="HisKA"/>
    <property type="match status" value="1"/>
</dbReference>
<dbReference type="PANTHER" id="PTHR45436">
    <property type="entry name" value="SENSOR HISTIDINE KINASE YKOH"/>
    <property type="match status" value="1"/>
</dbReference>
<evidence type="ECO:0000256" key="7">
    <source>
        <dbReference type="ARBA" id="ARBA00022692"/>
    </source>
</evidence>
<evidence type="ECO:0000256" key="5">
    <source>
        <dbReference type="ARBA" id="ARBA00022553"/>
    </source>
</evidence>